<dbReference type="Proteomes" id="UP001459277">
    <property type="component" value="Unassembled WGS sequence"/>
</dbReference>
<dbReference type="Pfam" id="PF26130">
    <property type="entry name" value="PB1-like"/>
    <property type="match status" value="1"/>
</dbReference>
<keyword evidence="3" id="KW-1185">Reference proteome</keyword>
<sequence length="478" mass="55291">MVVVQLSGPFVVLYVSCLPLNMDKPFDMSIHHGGVFITHSNAHVEYDRGIETRVSNVDLDTFAVFDMRNEFDKYERPSSPIDPSFDIVLSIHIDPSTYIVSSTHIDQSSLKPYEKNKSNWAHTYFSDEEHNIKSGESDYRHSDILCTLVNSEDDEEHPKYTKFRAKVDMPNPIFMKGMLFSDHQELKRDHEEYALLVKSYRGKHTCSRAFHSKMVFARWIAVAWLEVFIERPNITSVEINEGIKNQFQVDLSLDKAFRARQIALEMLKRRFAYQFERARDYCEELRSSNSNTTTKINLHTPTLHFKRIGFLKGQLLAAIGIDGNDRMYPIAYAVCEGENKDSWSLFLELLLVDIGPVKGGGWTFTSDQQRYAFSTWPKCDMLLNNLCESFNAKIVDARDKSILTMCEMIGRWDLTSILCKYTFSAISYKKAKAENYGHNFYKVETYLRTYSHLIQPTIGEDFWPNATSDRILPPKMPV</sequence>
<evidence type="ECO:0000259" key="1">
    <source>
        <dbReference type="Pfam" id="PF26130"/>
    </source>
</evidence>
<comment type="caution">
    <text evidence="2">The sequence shown here is derived from an EMBL/GenBank/DDBJ whole genome shotgun (WGS) entry which is preliminary data.</text>
</comment>
<evidence type="ECO:0000313" key="2">
    <source>
        <dbReference type="EMBL" id="KAL0010930.1"/>
    </source>
</evidence>
<name>A0AAW2DNZ9_9ROSI</name>
<dbReference type="InterPro" id="IPR058594">
    <property type="entry name" value="PB1-like_dom_pln"/>
</dbReference>
<reference evidence="2 3" key="1">
    <citation type="submission" date="2024-01" db="EMBL/GenBank/DDBJ databases">
        <title>A telomere-to-telomere, gap-free genome of sweet tea (Lithocarpus litseifolius).</title>
        <authorList>
            <person name="Zhou J."/>
        </authorList>
    </citation>
    <scope>NUCLEOTIDE SEQUENCE [LARGE SCALE GENOMIC DNA]</scope>
    <source>
        <strain evidence="2">Zhou-2022a</strain>
        <tissue evidence="2">Leaf</tissue>
    </source>
</reference>
<dbReference type="PANTHER" id="PTHR31973:SF187">
    <property type="entry name" value="MUTATOR TRANSPOSASE MUDRA PROTEIN"/>
    <property type="match status" value="1"/>
</dbReference>
<accession>A0AAW2DNZ9</accession>
<organism evidence="2 3">
    <name type="scientific">Lithocarpus litseifolius</name>
    <dbReference type="NCBI Taxonomy" id="425828"/>
    <lineage>
        <taxon>Eukaryota</taxon>
        <taxon>Viridiplantae</taxon>
        <taxon>Streptophyta</taxon>
        <taxon>Embryophyta</taxon>
        <taxon>Tracheophyta</taxon>
        <taxon>Spermatophyta</taxon>
        <taxon>Magnoliopsida</taxon>
        <taxon>eudicotyledons</taxon>
        <taxon>Gunneridae</taxon>
        <taxon>Pentapetalae</taxon>
        <taxon>rosids</taxon>
        <taxon>fabids</taxon>
        <taxon>Fagales</taxon>
        <taxon>Fagaceae</taxon>
        <taxon>Lithocarpus</taxon>
    </lineage>
</organism>
<dbReference type="EMBL" id="JAZDWU010000002">
    <property type="protein sequence ID" value="KAL0010930.1"/>
    <property type="molecule type" value="Genomic_DNA"/>
</dbReference>
<evidence type="ECO:0000313" key="3">
    <source>
        <dbReference type="Proteomes" id="UP001459277"/>
    </source>
</evidence>
<protein>
    <recommendedName>
        <fullName evidence="1">PB1-like domain-containing protein</fullName>
    </recommendedName>
</protein>
<gene>
    <name evidence="2" type="ORF">SO802_006038</name>
</gene>
<proteinExistence type="predicted"/>
<feature type="domain" description="PB1-like" evidence="1">
    <location>
        <begin position="22"/>
        <end position="73"/>
    </location>
</feature>
<dbReference type="PANTHER" id="PTHR31973">
    <property type="entry name" value="POLYPROTEIN, PUTATIVE-RELATED"/>
    <property type="match status" value="1"/>
</dbReference>
<dbReference type="AlphaFoldDB" id="A0AAW2DNZ9"/>